<dbReference type="EMBL" id="JAODUP010000115">
    <property type="protein sequence ID" value="KAK2161541.1"/>
    <property type="molecule type" value="Genomic_DNA"/>
</dbReference>
<dbReference type="Gene3D" id="1.25.40.420">
    <property type="match status" value="1"/>
</dbReference>
<proteinExistence type="predicted"/>
<keyword evidence="2" id="KW-0677">Repeat</keyword>
<dbReference type="InterPro" id="IPR011043">
    <property type="entry name" value="Gal_Oxase/kelch_b-propeller"/>
</dbReference>
<dbReference type="PANTHER" id="PTHR45632:SF17">
    <property type="entry name" value="KELCH-LIKE PROTEIN 31"/>
    <property type="match status" value="1"/>
</dbReference>
<dbReference type="Pfam" id="PF00651">
    <property type="entry name" value="BTB"/>
    <property type="match status" value="1"/>
</dbReference>
<dbReference type="InterPro" id="IPR006652">
    <property type="entry name" value="Kelch_1"/>
</dbReference>
<dbReference type="FunFam" id="1.25.40.420:FF:000001">
    <property type="entry name" value="Kelch-like family member 12"/>
    <property type="match status" value="1"/>
</dbReference>
<dbReference type="SMART" id="SM00875">
    <property type="entry name" value="BACK"/>
    <property type="match status" value="1"/>
</dbReference>
<dbReference type="InterPro" id="IPR011705">
    <property type="entry name" value="BACK"/>
</dbReference>
<dbReference type="Pfam" id="PF01344">
    <property type="entry name" value="Kelch_1"/>
    <property type="match status" value="6"/>
</dbReference>
<evidence type="ECO:0000313" key="5">
    <source>
        <dbReference type="Proteomes" id="UP001208570"/>
    </source>
</evidence>
<dbReference type="PROSITE" id="PS50097">
    <property type="entry name" value="BTB"/>
    <property type="match status" value="1"/>
</dbReference>
<keyword evidence="1" id="KW-0880">Kelch repeat</keyword>
<dbReference type="PANTHER" id="PTHR45632">
    <property type="entry name" value="LD33804P"/>
    <property type="match status" value="1"/>
</dbReference>
<dbReference type="InterPro" id="IPR017096">
    <property type="entry name" value="BTB-kelch_protein"/>
</dbReference>
<gene>
    <name evidence="4" type="ORF">LSH36_115g13043</name>
</gene>
<dbReference type="AlphaFoldDB" id="A0AAD9JZ17"/>
<dbReference type="PIRSF" id="PIRSF037037">
    <property type="entry name" value="Kelch-like_protein_gigaxonin"/>
    <property type="match status" value="1"/>
</dbReference>
<sequence>MADEQSSLRPEGCESPMDVVDTLPVSSHKCCDRSLDRPPYKHYKHMKKAFEVLHMMRKQTMLCDVILVVDGIEVPCHRAVLAACSPYFYAMFTGELFESKADKVVLQDIDGKALLMLVDFMYTSDITVTEENVQTLLPAANILHLVDVCDACCEFLQSQLHPSNCLGIRAFADLHACQDLLAYAQSYTEQHFSEVTQHDEFLNLSAMQVCKLISSDRLTVSSEEQVYEAVIKWTNYDLSMRQQYVAQLMEHVRMPLLSQEYLLQNVEEELLIKNNSECKDYLIEAMKFHLMKPDKRLLYKTPRTRVRTPVGLPKVLLVIGGQAPKAIRSVECYDFKEEKWALVSDMPGRRCRCGVAVMNGLVYAVGGFNGSLRVRTVDVYDPIKDIWSAIVSMEARRSTLGAAVLNGVIYAVGGFDGSSGLNSVECYDPRSNEWRMVASMSTRRSSVGVGVVNGLLYAVGGYDGASRHCLSSVECYDPETDTWSQVADMSCRRSGAGVGVHDGLLYAVGGHDGPLMDGTKYDVLYEDFLGNSVADIEDVVDNDGYAEHYDHSYGTHEILDYDRASFFADEENDSDFEGFNHISRQNTLASQYFRSVVAHNGLLFVVGGDDGSTNLCSVEYYNPKSDEWMMLPSAMVTGRSYAGVCVIDKPL</sequence>
<dbReference type="CDD" id="cd18445">
    <property type="entry name" value="BACK_KLHL2_like"/>
    <property type="match status" value="1"/>
</dbReference>
<reference evidence="4" key="1">
    <citation type="journal article" date="2023" name="Mol. Biol. Evol.">
        <title>Third-Generation Sequencing Reveals the Adaptive Role of the Epigenome in Three Deep-Sea Polychaetes.</title>
        <authorList>
            <person name="Perez M."/>
            <person name="Aroh O."/>
            <person name="Sun Y."/>
            <person name="Lan Y."/>
            <person name="Juniper S.K."/>
            <person name="Young C.R."/>
            <person name="Angers B."/>
            <person name="Qian P.Y."/>
        </authorList>
    </citation>
    <scope>NUCLEOTIDE SEQUENCE</scope>
    <source>
        <strain evidence="4">P08H-3</strain>
    </source>
</reference>
<accession>A0AAD9JZ17</accession>
<evidence type="ECO:0000256" key="1">
    <source>
        <dbReference type="ARBA" id="ARBA00022441"/>
    </source>
</evidence>
<dbReference type="Pfam" id="PF07707">
    <property type="entry name" value="BACK"/>
    <property type="match status" value="1"/>
</dbReference>
<protein>
    <recommendedName>
        <fullName evidence="3">BTB domain-containing protein</fullName>
    </recommendedName>
</protein>
<dbReference type="InterPro" id="IPR000210">
    <property type="entry name" value="BTB/POZ_dom"/>
</dbReference>
<dbReference type="SUPFAM" id="SSF117281">
    <property type="entry name" value="Kelch motif"/>
    <property type="match status" value="1"/>
</dbReference>
<dbReference type="GO" id="GO:0005737">
    <property type="term" value="C:cytoplasm"/>
    <property type="evidence" value="ECO:0007669"/>
    <property type="project" value="UniProtKB-ARBA"/>
</dbReference>
<dbReference type="Gene3D" id="3.30.710.10">
    <property type="entry name" value="Potassium Channel Kv1.1, Chain A"/>
    <property type="match status" value="1"/>
</dbReference>
<dbReference type="Gene3D" id="2.120.10.80">
    <property type="entry name" value="Kelch-type beta propeller"/>
    <property type="match status" value="1"/>
</dbReference>
<dbReference type="Proteomes" id="UP001208570">
    <property type="component" value="Unassembled WGS sequence"/>
</dbReference>
<organism evidence="4 5">
    <name type="scientific">Paralvinella palmiformis</name>
    <dbReference type="NCBI Taxonomy" id="53620"/>
    <lineage>
        <taxon>Eukaryota</taxon>
        <taxon>Metazoa</taxon>
        <taxon>Spiralia</taxon>
        <taxon>Lophotrochozoa</taxon>
        <taxon>Annelida</taxon>
        <taxon>Polychaeta</taxon>
        <taxon>Sedentaria</taxon>
        <taxon>Canalipalpata</taxon>
        <taxon>Terebellida</taxon>
        <taxon>Terebelliformia</taxon>
        <taxon>Alvinellidae</taxon>
        <taxon>Paralvinella</taxon>
    </lineage>
</organism>
<name>A0AAD9JZ17_9ANNE</name>
<comment type="caution">
    <text evidence="4">The sequence shown here is derived from an EMBL/GenBank/DDBJ whole genome shotgun (WGS) entry which is preliminary data.</text>
</comment>
<evidence type="ECO:0000313" key="4">
    <source>
        <dbReference type="EMBL" id="KAK2161541.1"/>
    </source>
</evidence>
<dbReference type="SUPFAM" id="SSF54695">
    <property type="entry name" value="POZ domain"/>
    <property type="match status" value="1"/>
</dbReference>
<dbReference type="SMART" id="SM00225">
    <property type="entry name" value="BTB"/>
    <property type="match status" value="1"/>
</dbReference>
<dbReference type="SUPFAM" id="SSF50965">
    <property type="entry name" value="Galactose oxidase, central domain"/>
    <property type="match status" value="1"/>
</dbReference>
<dbReference type="InterPro" id="IPR011333">
    <property type="entry name" value="SKP1/BTB/POZ_sf"/>
</dbReference>
<dbReference type="PRINTS" id="PR00501">
    <property type="entry name" value="KELCHREPEAT"/>
</dbReference>
<keyword evidence="5" id="KW-1185">Reference proteome</keyword>
<dbReference type="InterPro" id="IPR015915">
    <property type="entry name" value="Kelch-typ_b-propeller"/>
</dbReference>
<evidence type="ECO:0000259" key="3">
    <source>
        <dbReference type="PROSITE" id="PS50097"/>
    </source>
</evidence>
<evidence type="ECO:0000256" key="2">
    <source>
        <dbReference type="ARBA" id="ARBA00022737"/>
    </source>
</evidence>
<feature type="domain" description="BTB" evidence="3">
    <location>
        <begin position="63"/>
        <end position="130"/>
    </location>
</feature>
<dbReference type="SMART" id="SM00612">
    <property type="entry name" value="Kelch"/>
    <property type="match status" value="5"/>
</dbReference>
<dbReference type="FunFam" id="3.30.710.10:FF:000001">
    <property type="entry name" value="Kelch-like family member 20"/>
    <property type="match status" value="1"/>
</dbReference>